<dbReference type="GO" id="GO:0005634">
    <property type="term" value="C:nucleus"/>
    <property type="evidence" value="ECO:0007669"/>
    <property type="project" value="UniProtKB-SubCell"/>
</dbReference>
<feature type="compositionally biased region" description="Polar residues" evidence="5">
    <location>
        <begin position="403"/>
        <end position="414"/>
    </location>
</feature>
<sequence>MEVQELTLKSPKLGYPIDGDDEKVISGLSTVLVASIQEAKDRISQIEFLFCRKLYPNFQSKSKTLHNFYLEARKSLEEQGKEKENELLLEIEKMRLENQRVLEENRLLKAQEAKVKEPLEKELLARQLIIEELEREIWKKSEEIDEGLVLHKNLVDLVQSKESLLLEKEGILKQHIEKIRGSIARVKELEEEVEDLKLGLRKKDEKMAEEIKLRETLHAKNLKLISEIEGSEKERKQLLAQIVELDEEATQIRKNLSIKTQEVEEKEEMQKQLIKQRDLQGSELLENKKKLDVHEKEKQLLLEKMRSLEENLDLPHKLNTVRGESSEVVDSYQRVLKEVESLSSELQAEKRKRLHVTEAYKRLKSQHNYLREKVGLTSENMLPLNKLDNECDLLKHKDPITANDPTVASPNTSTDNRKSEEVKSEILEDDLGGLENKIPDIFVAACDLGKVKEEIFEDDRGIKNIPQSSNLHRSVPKCPTNTKLTSVSGTKRRASSSWRQTRSRQSRVGNDPHDDFLDTPLENVREDLNKGSNKEDQQPEPVQKDVSMGSSDDETQDMNAKSSPQSKQSSVPNANKKNFKYIEPVRKKAEREKLKGIECKQCKKFYDAVLPSDEGKNPDRSKQNFRCEHLDGVSRHRYRYAPPMTPEGFWNIGFESEL</sequence>
<dbReference type="Pfam" id="PF08573">
    <property type="entry name" value="SAE2"/>
    <property type="match status" value="1"/>
</dbReference>
<dbReference type="Proteomes" id="UP001293593">
    <property type="component" value="Unassembled WGS sequence"/>
</dbReference>
<keyword evidence="4" id="KW-0175">Coiled coil</keyword>
<feature type="coiled-coil region" evidence="4">
    <location>
        <begin position="66"/>
        <end position="113"/>
    </location>
</feature>
<feature type="compositionally biased region" description="Low complexity" evidence="5">
    <location>
        <begin position="561"/>
        <end position="572"/>
    </location>
</feature>
<feature type="domain" description="DNA endonuclease activator Ctp1 C-terminal" evidence="6">
    <location>
        <begin position="619"/>
        <end position="654"/>
    </location>
</feature>
<dbReference type="AlphaFoldDB" id="A0AAE1IMN8"/>
<feature type="compositionally biased region" description="Polar residues" evidence="5">
    <location>
        <begin position="479"/>
        <end position="489"/>
    </location>
</feature>
<dbReference type="GO" id="GO:0003684">
    <property type="term" value="F:damaged DNA binding"/>
    <property type="evidence" value="ECO:0007669"/>
    <property type="project" value="TreeGrafter"/>
</dbReference>
<name>A0AAE1IMN8_9FABA</name>
<keyword evidence="8" id="KW-1185">Reference proteome</keyword>
<feature type="coiled-coil region" evidence="4">
    <location>
        <begin position="291"/>
        <end position="352"/>
    </location>
</feature>
<evidence type="ECO:0000313" key="7">
    <source>
        <dbReference type="EMBL" id="KAK4253677.1"/>
    </source>
</evidence>
<evidence type="ECO:0000256" key="2">
    <source>
        <dbReference type="ARBA" id="ARBA00022763"/>
    </source>
</evidence>
<reference evidence="7" key="1">
    <citation type="submission" date="2023-10" db="EMBL/GenBank/DDBJ databases">
        <title>Chromosome-level genome of the transformable northern wattle, Acacia crassicarpa.</title>
        <authorList>
            <person name="Massaro I."/>
            <person name="Sinha N.R."/>
            <person name="Poethig S."/>
            <person name="Leichty A.R."/>
        </authorList>
    </citation>
    <scope>NUCLEOTIDE SEQUENCE</scope>
    <source>
        <strain evidence="7">Acra3RX</strain>
        <tissue evidence="7">Leaf</tissue>
    </source>
</reference>
<evidence type="ECO:0000256" key="1">
    <source>
        <dbReference type="ARBA" id="ARBA00004123"/>
    </source>
</evidence>
<comment type="caution">
    <text evidence="7">The sequence shown here is derived from an EMBL/GenBank/DDBJ whole genome shotgun (WGS) entry which is preliminary data.</text>
</comment>
<evidence type="ECO:0000256" key="4">
    <source>
        <dbReference type="SAM" id="Coils"/>
    </source>
</evidence>
<evidence type="ECO:0000256" key="5">
    <source>
        <dbReference type="SAM" id="MobiDB-lite"/>
    </source>
</evidence>
<feature type="compositionally biased region" description="Basic and acidic residues" evidence="5">
    <location>
        <begin position="523"/>
        <end position="537"/>
    </location>
</feature>
<dbReference type="EMBL" id="JAWXYG010000015">
    <property type="protein sequence ID" value="KAK4253677.1"/>
    <property type="molecule type" value="Genomic_DNA"/>
</dbReference>
<evidence type="ECO:0000313" key="8">
    <source>
        <dbReference type="Proteomes" id="UP001293593"/>
    </source>
</evidence>
<dbReference type="InterPro" id="IPR013882">
    <property type="entry name" value="Ctp1_C"/>
</dbReference>
<comment type="subcellular location">
    <subcellularLocation>
        <location evidence="1">Nucleus</location>
    </subcellularLocation>
</comment>
<keyword evidence="3" id="KW-0539">Nucleus</keyword>
<feature type="coiled-coil region" evidence="4">
    <location>
        <begin position="172"/>
        <end position="262"/>
    </location>
</feature>
<dbReference type="PANTHER" id="PTHR15107">
    <property type="entry name" value="RETINOBLASTOMA BINDING PROTEIN 8"/>
    <property type="match status" value="1"/>
</dbReference>
<accession>A0AAE1IMN8</accession>
<feature type="region of interest" description="Disordered" evidence="5">
    <location>
        <begin position="398"/>
        <end position="424"/>
    </location>
</feature>
<organism evidence="7 8">
    <name type="scientific">Acacia crassicarpa</name>
    <name type="common">northern wattle</name>
    <dbReference type="NCBI Taxonomy" id="499986"/>
    <lineage>
        <taxon>Eukaryota</taxon>
        <taxon>Viridiplantae</taxon>
        <taxon>Streptophyta</taxon>
        <taxon>Embryophyta</taxon>
        <taxon>Tracheophyta</taxon>
        <taxon>Spermatophyta</taxon>
        <taxon>Magnoliopsida</taxon>
        <taxon>eudicotyledons</taxon>
        <taxon>Gunneridae</taxon>
        <taxon>Pentapetalae</taxon>
        <taxon>rosids</taxon>
        <taxon>fabids</taxon>
        <taxon>Fabales</taxon>
        <taxon>Fabaceae</taxon>
        <taxon>Caesalpinioideae</taxon>
        <taxon>mimosoid clade</taxon>
        <taxon>Acacieae</taxon>
        <taxon>Acacia</taxon>
    </lineage>
</organism>
<feature type="compositionally biased region" description="Basic and acidic residues" evidence="5">
    <location>
        <begin position="415"/>
        <end position="424"/>
    </location>
</feature>
<dbReference type="PANTHER" id="PTHR15107:SF0">
    <property type="entry name" value="DNA ENDONUCLEASE ACTIVATOR CTP1 C-TERMINAL DOMAIN-CONTAINING PROTEIN"/>
    <property type="match status" value="1"/>
</dbReference>
<feature type="region of interest" description="Disordered" evidence="5">
    <location>
        <begin position="463"/>
        <end position="579"/>
    </location>
</feature>
<dbReference type="InterPro" id="IPR033316">
    <property type="entry name" value="RBBP8-like"/>
</dbReference>
<dbReference type="GO" id="GO:0010792">
    <property type="term" value="P:DNA double-strand break processing involved in repair via single-strand annealing"/>
    <property type="evidence" value="ECO:0007669"/>
    <property type="project" value="TreeGrafter"/>
</dbReference>
<proteinExistence type="predicted"/>
<evidence type="ECO:0000259" key="6">
    <source>
        <dbReference type="Pfam" id="PF08573"/>
    </source>
</evidence>
<keyword evidence="2" id="KW-0227">DNA damage</keyword>
<evidence type="ECO:0000256" key="3">
    <source>
        <dbReference type="ARBA" id="ARBA00023242"/>
    </source>
</evidence>
<gene>
    <name evidence="7" type="ORF">QN277_010320</name>
</gene>
<protein>
    <recommendedName>
        <fullName evidence="6">DNA endonuclease activator Ctp1 C-terminal domain-containing protein</fullName>
    </recommendedName>
</protein>